<dbReference type="SUPFAM" id="SSF52172">
    <property type="entry name" value="CheY-like"/>
    <property type="match status" value="1"/>
</dbReference>
<dbReference type="CDD" id="cd17557">
    <property type="entry name" value="REC_Rcp-like"/>
    <property type="match status" value="1"/>
</dbReference>
<sequence>MTAPLDLKGPPSAPAPLRPHILLVDDNELDVELTLLALTGCGLRGHVSTVGDGQEALDFLRGVGRHAGRPPGLPALVLLDLKMLGLDGEDVLRAIRDDPALRRTRVAMLTTSGRPEDRACCGAADAYLVKPLDPAEFVRQVGEVVSMILTARRPAQEPGPPG</sequence>
<reference evidence="4" key="1">
    <citation type="submission" date="2018-01" db="EMBL/GenBank/DDBJ databases">
        <title>Draft Genome Sequence of the Radioresistant Bacterium Deinococcus aerius TR0125, Isolated from the Higher Atmosphere above Japan.</title>
        <authorList>
            <person name="Satoh K."/>
            <person name="Arai H."/>
            <person name="Sanzen T."/>
            <person name="Kawaguchi Y."/>
            <person name="Hayashi H."/>
            <person name="Yokobori S."/>
            <person name="Yamagishi A."/>
            <person name="Oono Y."/>
            <person name="Narumi I."/>
        </authorList>
    </citation>
    <scope>NUCLEOTIDE SEQUENCE [LARGE SCALE GENOMIC DNA]</scope>
    <source>
        <strain evidence="4">TR0125</strain>
    </source>
</reference>
<dbReference type="SMART" id="SM00448">
    <property type="entry name" value="REC"/>
    <property type="match status" value="1"/>
</dbReference>
<keyword evidence="3" id="KW-0238">DNA-binding</keyword>
<keyword evidence="1" id="KW-0597">Phosphoprotein</keyword>
<dbReference type="EMBL" id="BFAG01000020">
    <property type="protein sequence ID" value="GBF07959.1"/>
    <property type="molecule type" value="Genomic_DNA"/>
</dbReference>
<dbReference type="GO" id="GO:0003677">
    <property type="term" value="F:DNA binding"/>
    <property type="evidence" value="ECO:0007669"/>
    <property type="project" value="UniProtKB-KW"/>
</dbReference>
<dbReference type="AlphaFoldDB" id="A0A2I9D0B4"/>
<dbReference type="PANTHER" id="PTHR44520:SF1">
    <property type="entry name" value="TWO-COMPONENT SYSTEM REGULATORY PROTEIN"/>
    <property type="match status" value="1"/>
</dbReference>
<evidence type="ECO:0000313" key="3">
    <source>
        <dbReference type="EMBL" id="GBF07959.1"/>
    </source>
</evidence>
<proteinExistence type="predicted"/>
<feature type="domain" description="Response regulatory" evidence="2">
    <location>
        <begin position="20"/>
        <end position="145"/>
    </location>
</feature>
<dbReference type="Pfam" id="PF00072">
    <property type="entry name" value="Response_reg"/>
    <property type="match status" value="1"/>
</dbReference>
<dbReference type="RefSeq" id="WP_103131286.1">
    <property type="nucleotide sequence ID" value="NZ_BFAG01000020.1"/>
</dbReference>
<feature type="modified residue" description="4-aspartylphosphate" evidence="1">
    <location>
        <position position="80"/>
    </location>
</feature>
<dbReference type="GO" id="GO:0000160">
    <property type="term" value="P:phosphorelay signal transduction system"/>
    <property type="evidence" value="ECO:0007669"/>
    <property type="project" value="InterPro"/>
</dbReference>
<dbReference type="Proteomes" id="UP000236569">
    <property type="component" value="Unassembled WGS sequence"/>
</dbReference>
<dbReference type="InterPro" id="IPR001789">
    <property type="entry name" value="Sig_transdc_resp-reg_receiver"/>
</dbReference>
<accession>A0A2I9D0B4</accession>
<organism evidence="3 4">
    <name type="scientific">Deinococcus aerius</name>
    <dbReference type="NCBI Taxonomy" id="200253"/>
    <lineage>
        <taxon>Bacteria</taxon>
        <taxon>Thermotogati</taxon>
        <taxon>Deinococcota</taxon>
        <taxon>Deinococci</taxon>
        <taxon>Deinococcales</taxon>
        <taxon>Deinococcaceae</taxon>
        <taxon>Deinococcus</taxon>
    </lineage>
</organism>
<keyword evidence="4" id="KW-1185">Reference proteome</keyword>
<dbReference type="PANTHER" id="PTHR44520">
    <property type="entry name" value="RESPONSE REGULATOR RCP1-RELATED"/>
    <property type="match status" value="1"/>
</dbReference>
<dbReference type="InterPro" id="IPR052893">
    <property type="entry name" value="TCS_response_regulator"/>
</dbReference>
<protein>
    <submittedName>
        <fullName evidence="3">Response regulator with CheY-like receiver, AAA-type ATPase, DNA-binding domains</fullName>
    </submittedName>
</protein>
<evidence type="ECO:0000313" key="4">
    <source>
        <dbReference type="Proteomes" id="UP000236569"/>
    </source>
</evidence>
<comment type="caution">
    <text evidence="3">The sequence shown here is derived from an EMBL/GenBank/DDBJ whole genome shotgun (WGS) entry which is preliminary data.</text>
</comment>
<dbReference type="Gene3D" id="3.40.50.2300">
    <property type="match status" value="1"/>
</dbReference>
<dbReference type="OrthoDB" id="7631574at2"/>
<dbReference type="PROSITE" id="PS50110">
    <property type="entry name" value="RESPONSE_REGULATORY"/>
    <property type="match status" value="1"/>
</dbReference>
<dbReference type="InterPro" id="IPR011006">
    <property type="entry name" value="CheY-like_superfamily"/>
</dbReference>
<gene>
    <name evidence="3" type="ORF">DAERI_200016</name>
</gene>
<evidence type="ECO:0000256" key="1">
    <source>
        <dbReference type="PROSITE-ProRule" id="PRU00169"/>
    </source>
</evidence>
<evidence type="ECO:0000259" key="2">
    <source>
        <dbReference type="PROSITE" id="PS50110"/>
    </source>
</evidence>
<name>A0A2I9D0B4_9DEIO</name>